<dbReference type="AlphaFoldDB" id="A0A238Z6J1"/>
<dbReference type="PROSITE" id="PS51387">
    <property type="entry name" value="FAD_PCMH"/>
    <property type="match status" value="1"/>
</dbReference>
<name>A0A238Z6J1_9BACT</name>
<dbReference type="InterPro" id="IPR006094">
    <property type="entry name" value="Oxid_FAD_bind_N"/>
</dbReference>
<evidence type="ECO:0000256" key="12">
    <source>
        <dbReference type="ARBA" id="ARBA00022960"/>
    </source>
</evidence>
<comment type="subcellular location">
    <subcellularLocation>
        <location evidence="3 19">Cytoplasm</location>
    </subcellularLocation>
</comment>
<evidence type="ECO:0000256" key="11">
    <source>
        <dbReference type="ARBA" id="ARBA00022857"/>
    </source>
</evidence>
<dbReference type="Pfam" id="PF01565">
    <property type="entry name" value="FAD_binding_4"/>
    <property type="match status" value="1"/>
</dbReference>
<evidence type="ECO:0000256" key="1">
    <source>
        <dbReference type="ARBA" id="ARBA00001974"/>
    </source>
</evidence>
<evidence type="ECO:0000256" key="13">
    <source>
        <dbReference type="ARBA" id="ARBA00022984"/>
    </source>
</evidence>
<keyword evidence="10 19" id="KW-0274">FAD</keyword>
<dbReference type="NCBIfam" id="TIGR00179">
    <property type="entry name" value="murB"/>
    <property type="match status" value="1"/>
</dbReference>
<dbReference type="InterPro" id="IPR016167">
    <property type="entry name" value="FAD-bd_PCMH_sub1"/>
</dbReference>
<evidence type="ECO:0000256" key="19">
    <source>
        <dbReference type="HAMAP-Rule" id="MF_00037"/>
    </source>
</evidence>
<dbReference type="InterPro" id="IPR036635">
    <property type="entry name" value="MurB_C_sf"/>
</dbReference>
<dbReference type="GO" id="GO:0008762">
    <property type="term" value="F:UDP-N-acetylmuramate dehydrogenase activity"/>
    <property type="evidence" value="ECO:0007669"/>
    <property type="project" value="UniProtKB-UniRule"/>
</dbReference>
<dbReference type="InterPro" id="IPR003170">
    <property type="entry name" value="MurB"/>
</dbReference>
<accession>A0A238Z6J1</accession>
<keyword evidence="9 19" id="KW-0285">Flavoprotein</keyword>
<dbReference type="Gene3D" id="3.30.465.10">
    <property type="match status" value="1"/>
</dbReference>
<dbReference type="OrthoDB" id="9804753at2"/>
<keyword evidence="11 19" id="KW-0521">NADP</keyword>
<evidence type="ECO:0000256" key="8">
    <source>
        <dbReference type="ARBA" id="ARBA00022618"/>
    </source>
</evidence>
<dbReference type="EMBL" id="FZOB01000006">
    <property type="protein sequence ID" value="SNR78414.1"/>
    <property type="molecule type" value="Genomic_DNA"/>
</dbReference>
<evidence type="ECO:0000256" key="15">
    <source>
        <dbReference type="ARBA" id="ARBA00023306"/>
    </source>
</evidence>
<evidence type="ECO:0000256" key="2">
    <source>
        <dbReference type="ARBA" id="ARBA00003921"/>
    </source>
</evidence>
<keyword evidence="13 19" id="KW-0573">Peptidoglycan synthesis</keyword>
<evidence type="ECO:0000256" key="7">
    <source>
        <dbReference type="ARBA" id="ARBA00022490"/>
    </source>
</evidence>
<evidence type="ECO:0000259" key="20">
    <source>
        <dbReference type="PROSITE" id="PS51387"/>
    </source>
</evidence>
<evidence type="ECO:0000313" key="21">
    <source>
        <dbReference type="EMBL" id="SNR78414.1"/>
    </source>
</evidence>
<feature type="active site" evidence="19">
    <location>
        <position position="271"/>
    </location>
</feature>
<dbReference type="SUPFAM" id="SSF56194">
    <property type="entry name" value="Uridine diphospho-N-Acetylenolpyruvylglucosamine reductase, MurB, C-terminal domain"/>
    <property type="match status" value="1"/>
</dbReference>
<dbReference type="GO" id="GO:0051301">
    <property type="term" value="P:cell division"/>
    <property type="evidence" value="ECO:0007669"/>
    <property type="project" value="UniProtKB-KW"/>
</dbReference>
<feature type="active site" description="Proton donor" evidence="19">
    <location>
        <position position="201"/>
    </location>
</feature>
<evidence type="ECO:0000256" key="14">
    <source>
        <dbReference type="ARBA" id="ARBA00023002"/>
    </source>
</evidence>
<keyword evidence="15 19" id="KW-0131">Cell cycle</keyword>
<dbReference type="PANTHER" id="PTHR21071">
    <property type="entry name" value="UDP-N-ACETYLENOLPYRUVOYLGLUCOSAMINE REDUCTASE"/>
    <property type="match status" value="1"/>
</dbReference>
<dbReference type="Pfam" id="PF02873">
    <property type="entry name" value="MurB_C"/>
    <property type="match status" value="1"/>
</dbReference>
<evidence type="ECO:0000256" key="5">
    <source>
        <dbReference type="ARBA" id="ARBA00012518"/>
    </source>
</evidence>
<evidence type="ECO:0000256" key="3">
    <source>
        <dbReference type="ARBA" id="ARBA00004496"/>
    </source>
</evidence>
<dbReference type="EC" id="1.3.1.98" evidence="5 19"/>
<dbReference type="Gene3D" id="3.30.43.10">
    <property type="entry name" value="Uridine Diphospho-n-acetylenolpyruvylglucosamine Reductase, domain 2"/>
    <property type="match status" value="1"/>
</dbReference>
<feature type="domain" description="FAD-binding PCMH-type" evidence="20">
    <location>
        <begin position="15"/>
        <end position="190"/>
    </location>
</feature>
<evidence type="ECO:0000256" key="10">
    <source>
        <dbReference type="ARBA" id="ARBA00022827"/>
    </source>
</evidence>
<sequence>MKVEIVSGKCLTTIGIGGDFTVFFPETFDEVVQILSNENAYVIGGGSNLVLPDDGKKFNLVSFSNLKRIKIGNDTLLCEAGVKISEIINLQLKRKFSLFEFLAGVPDVTVGGAVAQNAGAFGRETVEFLKAVRYIDLEGNLHYLTDFFSFGYRKSPFPDRGVIWEAEFFIREEKKIKEIVKEFVINRLKKHPPFYLKTAGSTFKNPEKVSAGYLIDKAGLKGFSVGGLKVSEIHANFIINFANGTFSDFCRIVDTIREKVFKIFGVELELEVKVPGFTF</sequence>
<dbReference type="SUPFAM" id="SSF56176">
    <property type="entry name" value="FAD-binding/transporter-associated domain-like"/>
    <property type="match status" value="1"/>
</dbReference>
<evidence type="ECO:0000256" key="17">
    <source>
        <dbReference type="ARBA" id="ARBA00031026"/>
    </source>
</evidence>
<reference evidence="22" key="1">
    <citation type="submission" date="2017-06" db="EMBL/GenBank/DDBJ databases">
        <authorList>
            <person name="Varghese N."/>
            <person name="Submissions S."/>
        </authorList>
    </citation>
    <scope>NUCLEOTIDE SEQUENCE [LARGE SCALE GENOMIC DNA]</scope>
    <source>
        <strain evidence="22">DSM 15668</strain>
    </source>
</reference>
<keyword evidence="8 19" id="KW-0132">Cell division</keyword>
<dbReference type="UniPathway" id="UPA00219"/>
<dbReference type="InterPro" id="IPR016166">
    <property type="entry name" value="FAD-bd_PCMH"/>
</dbReference>
<protein>
    <recommendedName>
        <fullName evidence="6 19">UDP-N-acetylenolpyruvoylglucosamine reductase</fullName>
        <ecNumber evidence="5 19">1.3.1.98</ecNumber>
    </recommendedName>
    <alternativeName>
        <fullName evidence="17 19">UDP-N-acetylmuramate dehydrogenase</fullName>
    </alternativeName>
</protein>
<dbReference type="GO" id="GO:0071949">
    <property type="term" value="F:FAD binding"/>
    <property type="evidence" value="ECO:0007669"/>
    <property type="project" value="InterPro"/>
</dbReference>
<dbReference type="HAMAP" id="MF_00037">
    <property type="entry name" value="MurB"/>
    <property type="match status" value="1"/>
</dbReference>
<comment type="pathway">
    <text evidence="4 19">Cell wall biogenesis; peptidoglycan biosynthesis.</text>
</comment>
<dbReference type="InterPro" id="IPR036318">
    <property type="entry name" value="FAD-bd_PCMH-like_sf"/>
</dbReference>
<dbReference type="GO" id="GO:0008360">
    <property type="term" value="P:regulation of cell shape"/>
    <property type="evidence" value="ECO:0007669"/>
    <property type="project" value="UniProtKB-KW"/>
</dbReference>
<organism evidence="21 22">
    <name type="scientific">Desulfurobacterium atlanticum</name>
    <dbReference type="NCBI Taxonomy" id="240169"/>
    <lineage>
        <taxon>Bacteria</taxon>
        <taxon>Pseudomonadati</taxon>
        <taxon>Aquificota</taxon>
        <taxon>Aquificia</taxon>
        <taxon>Desulfurobacteriales</taxon>
        <taxon>Desulfurobacteriaceae</taxon>
        <taxon>Desulfurobacterium</taxon>
    </lineage>
</organism>
<evidence type="ECO:0000256" key="16">
    <source>
        <dbReference type="ARBA" id="ARBA00023316"/>
    </source>
</evidence>
<keyword evidence="22" id="KW-1185">Reference proteome</keyword>
<evidence type="ECO:0000313" key="22">
    <source>
        <dbReference type="Proteomes" id="UP000198405"/>
    </source>
</evidence>
<feature type="active site" evidence="19">
    <location>
        <position position="153"/>
    </location>
</feature>
<evidence type="ECO:0000256" key="6">
    <source>
        <dbReference type="ARBA" id="ARBA00015188"/>
    </source>
</evidence>
<proteinExistence type="inferred from homology"/>
<dbReference type="GO" id="GO:0071555">
    <property type="term" value="P:cell wall organization"/>
    <property type="evidence" value="ECO:0007669"/>
    <property type="project" value="UniProtKB-KW"/>
</dbReference>
<keyword evidence="12 19" id="KW-0133">Cell shape</keyword>
<dbReference type="InterPro" id="IPR016169">
    <property type="entry name" value="FAD-bd_PCMH_sub2"/>
</dbReference>
<dbReference type="GO" id="GO:0005829">
    <property type="term" value="C:cytosol"/>
    <property type="evidence" value="ECO:0007669"/>
    <property type="project" value="TreeGrafter"/>
</dbReference>
<evidence type="ECO:0000256" key="4">
    <source>
        <dbReference type="ARBA" id="ARBA00004752"/>
    </source>
</evidence>
<keyword evidence="14 19" id="KW-0560">Oxidoreductase</keyword>
<keyword evidence="16 19" id="KW-0961">Cell wall biogenesis/degradation</keyword>
<comment type="cofactor">
    <cofactor evidence="1 19">
        <name>FAD</name>
        <dbReference type="ChEBI" id="CHEBI:57692"/>
    </cofactor>
</comment>
<comment type="similarity">
    <text evidence="19">Belongs to the MurB family.</text>
</comment>
<dbReference type="RefSeq" id="WP_089323104.1">
    <property type="nucleotide sequence ID" value="NZ_FZOB01000006.1"/>
</dbReference>
<keyword evidence="7 19" id="KW-0963">Cytoplasm</keyword>
<evidence type="ECO:0000256" key="18">
    <source>
        <dbReference type="ARBA" id="ARBA00048914"/>
    </source>
</evidence>
<dbReference type="PANTHER" id="PTHR21071:SF4">
    <property type="entry name" value="UDP-N-ACETYLENOLPYRUVOYLGLUCOSAMINE REDUCTASE"/>
    <property type="match status" value="1"/>
</dbReference>
<comment type="catalytic activity">
    <reaction evidence="18 19">
        <text>UDP-N-acetyl-alpha-D-muramate + NADP(+) = UDP-N-acetyl-3-O-(1-carboxyvinyl)-alpha-D-glucosamine + NADPH + H(+)</text>
        <dbReference type="Rhea" id="RHEA:12248"/>
        <dbReference type="ChEBI" id="CHEBI:15378"/>
        <dbReference type="ChEBI" id="CHEBI:57783"/>
        <dbReference type="ChEBI" id="CHEBI:58349"/>
        <dbReference type="ChEBI" id="CHEBI:68483"/>
        <dbReference type="ChEBI" id="CHEBI:70757"/>
        <dbReference type="EC" id="1.3.1.98"/>
    </reaction>
</comment>
<dbReference type="InterPro" id="IPR011601">
    <property type="entry name" value="MurB_C"/>
</dbReference>
<gene>
    <name evidence="19" type="primary">murB</name>
    <name evidence="21" type="ORF">SAMN06265340_10674</name>
</gene>
<dbReference type="Proteomes" id="UP000198405">
    <property type="component" value="Unassembled WGS sequence"/>
</dbReference>
<evidence type="ECO:0000256" key="9">
    <source>
        <dbReference type="ARBA" id="ARBA00022630"/>
    </source>
</evidence>
<dbReference type="Gene3D" id="3.90.78.10">
    <property type="entry name" value="UDP-N-acetylenolpyruvoylglucosamine reductase, C-terminal domain"/>
    <property type="match status" value="1"/>
</dbReference>
<comment type="function">
    <text evidence="2 19">Cell wall formation.</text>
</comment>
<dbReference type="GO" id="GO:0009252">
    <property type="term" value="P:peptidoglycan biosynthetic process"/>
    <property type="evidence" value="ECO:0007669"/>
    <property type="project" value="UniProtKB-UniRule"/>
</dbReference>